<feature type="region of interest" description="Disordered" evidence="1">
    <location>
        <begin position="1"/>
        <end position="62"/>
    </location>
</feature>
<dbReference type="AlphaFoldDB" id="A0AAW9QY33"/>
<evidence type="ECO:0000313" key="2">
    <source>
        <dbReference type="EMBL" id="MEG3437994.1"/>
    </source>
</evidence>
<gene>
    <name evidence="2" type="ORF">V0288_12770</name>
</gene>
<evidence type="ECO:0000313" key="3">
    <source>
        <dbReference type="Proteomes" id="UP001328733"/>
    </source>
</evidence>
<protein>
    <submittedName>
        <fullName evidence="2">Uncharacterized protein</fullName>
    </submittedName>
</protein>
<accession>A0AAW9QY33</accession>
<proteinExistence type="predicted"/>
<dbReference type="Proteomes" id="UP001328733">
    <property type="component" value="Unassembled WGS sequence"/>
</dbReference>
<organism evidence="2 3">
    <name type="scientific">Pannus brasiliensis CCIBt3594</name>
    <dbReference type="NCBI Taxonomy" id="1427578"/>
    <lineage>
        <taxon>Bacteria</taxon>
        <taxon>Bacillati</taxon>
        <taxon>Cyanobacteriota</taxon>
        <taxon>Cyanophyceae</taxon>
        <taxon>Oscillatoriophycideae</taxon>
        <taxon>Chroococcales</taxon>
        <taxon>Microcystaceae</taxon>
        <taxon>Pannus</taxon>
    </lineage>
</organism>
<reference evidence="2 3" key="1">
    <citation type="submission" date="2024-01" db="EMBL/GenBank/DDBJ databases">
        <title>Genomic insights into the taxonomy and metabolism of the cyanobacterium Pannus brasiliensis CCIBt3594.</title>
        <authorList>
            <person name="Machado M."/>
            <person name="Botero N.B."/>
            <person name="Andreote A.P.D."/>
            <person name="Feitosa A.M.T."/>
            <person name="Popin R."/>
            <person name="Sivonen K."/>
            <person name="Fiore M.F."/>
        </authorList>
    </citation>
    <scope>NUCLEOTIDE SEQUENCE [LARGE SCALE GENOMIC DNA]</scope>
    <source>
        <strain evidence="2 3">CCIBt3594</strain>
    </source>
</reference>
<dbReference type="EMBL" id="JBAFSM010000022">
    <property type="protein sequence ID" value="MEG3437994.1"/>
    <property type="molecule type" value="Genomic_DNA"/>
</dbReference>
<comment type="caution">
    <text evidence="2">The sequence shown here is derived from an EMBL/GenBank/DDBJ whole genome shotgun (WGS) entry which is preliminary data.</text>
</comment>
<name>A0AAW9QY33_9CHRO</name>
<keyword evidence="3" id="KW-1185">Reference proteome</keyword>
<dbReference type="RefSeq" id="WP_332865478.1">
    <property type="nucleotide sequence ID" value="NZ_JBAFSM010000022.1"/>
</dbReference>
<sequence>MTNGRIQHGRRLKTRIISSLPRPRRRERERGGDAEGRSQELGVRSQESGVRSQESGVRRKEK</sequence>
<feature type="compositionally biased region" description="Basic and acidic residues" evidence="1">
    <location>
        <begin position="26"/>
        <end position="38"/>
    </location>
</feature>
<evidence type="ECO:0000256" key="1">
    <source>
        <dbReference type="SAM" id="MobiDB-lite"/>
    </source>
</evidence>
<feature type="compositionally biased region" description="Polar residues" evidence="1">
    <location>
        <begin position="45"/>
        <end position="55"/>
    </location>
</feature>